<reference evidence="3 4" key="1">
    <citation type="submission" date="2018-09" db="EMBL/GenBank/DDBJ databases">
        <title>YIM PH 21725 draft genome.</title>
        <authorList>
            <person name="Miao C."/>
        </authorList>
    </citation>
    <scope>NUCLEOTIDE SEQUENCE [LARGE SCALE GENOMIC DNA]</scope>
    <source>
        <strain evidence="4">YIM PH21725</strain>
    </source>
</reference>
<dbReference type="Proteomes" id="UP000285112">
    <property type="component" value="Unassembled WGS sequence"/>
</dbReference>
<proteinExistence type="predicted"/>
<feature type="region of interest" description="Disordered" evidence="1">
    <location>
        <begin position="55"/>
        <end position="74"/>
    </location>
</feature>
<evidence type="ECO:0000313" key="4">
    <source>
        <dbReference type="Proteomes" id="UP000285112"/>
    </source>
</evidence>
<feature type="transmembrane region" description="Helical" evidence="2">
    <location>
        <begin position="6"/>
        <end position="27"/>
    </location>
</feature>
<evidence type="ECO:0000256" key="1">
    <source>
        <dbReference type="SAM" id="MobiDB-lite"/>
    </source>
</evidence>
<evidence type="ECO:0000313" key="3">
    <source>
        <dbReference type="EMBL" id="RJQ84552.1"/>
    </source>
</evidence>
<protein>
    <submittedName>
        <fullName evidence="3">Uncharacterized protein</fullName>
    </submittedName>
</protein>
<name>A0A419I388_9PSEU</name>
<accession>A0A419I388</accession>
<evidence type="ECO:0000256" key="2">
    <source>
        <dbReference type="SAM" id="Phobius"/>
    </source>
</evidence>
<dbReference type="RefSeq" id="WP_120024240.1">
    <property type="nucleotide sequence ID" value="NZ_QZFV01000086.1"/>
</dbReference>
<keyword evidence="4" id="KW-1185">Reference proteome</keyword>
<feature type="compositionally biased region" description="Basic and acidic residues" evidence="1">
    <location>
        <begin position="350"/>
        <end position="370"/>
    </location>
</feature>
<dbReference type="EMBL" id="QZFV01000086">
    <property type="protein sequence ID" value="RJQ84552.1"/>
    <property type="molecule type" value="Genomic_DNA"/>
</dbReference>
<keyword evidence="2" id="KW-1133">Transmembrane helix</keyword>
<organism evidence="3 4">
    <name type="scientific">Amycolatopsis panacis</name>
    <dbReference type="NCBI Taxonomy" id="2340917"/>
    <lineage>
        <taxon>Bacteria</taxon>
        <taxon>Bacillati</taxon>
        <taxon>Actinomycetota</taxon>
        <taxon>Actinomycetes</taxon>
        <taxon>Pseudonocardiales</taxon>
        <taxon>Pseudonocardiaceae</taxon>
        <taxon>Amycolatopsis</taxon>
    </lineage>
</organism>
<comment type="caution">
    <text evidence="3">The sequence shown here is derived from an EMBL/GenBank/DDBJ whole genome shotgun (WGS) entry which is preliminary data.</text>
</comment>
<keyword evidence="2" id="KW-0472">Membrane</keyword>
<feature type="region of interest" description="Disordered" evidence="1">
    <location>
        <begin position="223"/>
        <end position="475"/>
    </location>
</feature>
<sequence length="518" mass="54872">MSIFGQVWLWSLLAFFVGVLVSWLVLLRPVRRRVRDLEDQLVKAHADAARTPVNAGATGTAVLPPAPAETPAWRPDEAAPTELLHQPVGRGFEPEAEYEAEYRTAPEPVTDDEVDEAFARADAEETGLLGLADYRAAEQTTVAGFAALDGAIAAEPGHARSEPGTVDAGFAGGSIVEPEEPGYLAEPDYLTSAADRVPAEQSGVDPDYLAAEQATVEPGFAEIAPEESTVDSDVVAGNGFSGFSSDEPVANGDAPVHEESTTDSRDQSDYHAAEYLVPEEESGSGYHRAPEPEPSVVEHQPSSAGVEPDEPVSLFQPAARPADPAPEPDWFGGGAAAERSPFEEPAPVGHLEESVPTDHLRPAEGGRGEPEPEPVDDGAPGLPKRRRRESPRGGFDAPRPIQPSMRPVERRDPELTGAHSGSLFEPAVRPNQVQQAAPPEPSPAHRGAVDAVPPGPFGPGSAMPRPGGGRPADGFSVKASVTALRYCTDESAQFPKMVAEVWFRTAADAERVGFRPLH</sequence>
<dbReference type="OrthoDB" id="3700401at2"/>
<feature type="compositionally biased region" description="Basic and acidic residues" evidence="1">
    <location>
        <begin position="255"/>
        <end position="272"/>
    </location>
</feature>
<gene>
    <name evidence="3" type="ORF">D5S19_16515</name>
</gene>
<keyword evidence="2" id="KW-0812">Transmembrane</keyword>
<dbReference type="AlphaFoldDB" id="A0A419I388"/>